<dbReference type="eggNOG" id="ENOG5031IRR">
    <property type="taxonomic scope" value="Bacteria"/>
</dbReference>
<dbReference type="KEGG" id="chn:A605_08440"/>
<keyword evidence="2" id="KW-1133">Transmembrane helix</keyword>
<evidence type="ECO:0000256" key="2">
    <source>
        <dbReference type="SAM" id="Phobius"/>
    </source>
</evidence>
<keyword evidence="2" id="KW-0812">Transmembrane</keyword>
<keyword evidence="2" id="KW-0472">Membrane</keyword>
<feature type="transmembrane region" description="Helical" evidence="2">
    <location>
        <begin position="82"/>
        <end position="102"/>
    </location>
</feature>
<accession>M1NYV6</accession>
<protein>
    <submittedName>
        <fullName evidence="3">Uncharacterized protein</fullName>
    </submittedName>
</protein>
<feature type="transmembrane region" description="Helical" evidence="2">
    <location>
        <begin position="39"/>
        <end position="62"/>
    </location>
</feature>
<dbReference type="Proteomes" id="UP000011723">
    <property type="component" value="Chromosome"/>
</dbReference>
<dbReference type="STRING" id="1121362.A605_08440"/>
<dbReference type="PATRIC" id="fig|1121362.3.peg.1704"/>
<name>M1NYV6_9CORY</name>
<keyword evidence="4" id="KW-1185">Reference proteome</keyword>
<feature type="compositionally biased region" description="Basic and acidic residues" evidence="1">
    <location>
        <begin position="209"/>
        <end position="224"/>
    </location>
</feature>
<evidence type="ECO:0000313" key="4">
    <source>
        <dbReference type="Proteomes" id="UP000011723"/>
    </source>
</evidence>
<proteinExistence type="predicted"/>
<dbReference type="RefSeq" id="WP_015401109.1">
    <property type="nucleotide sequence ID" value="NC_020302.1"/>
</dbReference>
<evidence type="ECO:0000256" key="1">
    <source>
        <dbReference type="SAM" id="MobiDB-lite"/>
    </source>
</evidence>
<reference evidence="3 4" key="1">
    <citation type="journal article" date="2012" name="Stand. Genomic Sci.">
        <title>Genome sequence of the halotolerant bacterium Corynebacterium halotolerans type strain YIM 70093(T) (= DSM 44683(T)).</title>
        <authorList>
            <person name="Ruckert C."/>
            <person name="Albersmeier A."/>
            <person name="Al-Dilaimi A."/>
            <person name="Niehaus K."/>
            <person name="Szczepanowski R."/>
            <person name="Kalinowski J."/>
        </authorList>
    </citation>
    <scope>NUCLEOTIDE SEQUENCE [LARGE SCALE GENOMIC DNA]</scope>
    <source>
        <strain evidence="3">YIM 70093</strain>
    </source>
</reference>
<feature type="transmembrane region" description="Helical" evidence="2">
    <location>
        <begin position="109"/>
        <end position="128"/>
    </location>
</feature>
<organism evidence="3 4">
    <name type="scientific">Corynebacterium halotolerans YIM 70093 = DSM 44683</name>
    <dbReference type="NCBI Taxonomy" id="1121362"/>
    <lineage>
        <taxon>Bacteria</taxon>
        <taxon>Bacillati</taxon>
        <taxon>Actinomycetota</taxon>
        <taxon>Actinomycetes</taxon>
        <taxon>Mycobacteriales</taxon>
        <taxon>Corynebacteriaceae</taxon>
        <taxon>Corynebacterium</taxon>
    </lineage>
</organism>
<dbReference type="AlphaFoldDB" id="M1NYV6"/>
<feature type="transmembrane region" description="Helical" evidence="2">
    <location>
        <begin position="143"/>
        <end position="164"/>
    </location>
</feature>
<feature type="region of interest" description="Disordered" evidence="1">
    <location>
        <begin position="197"/>
        <end position="231"/>
    </location>
</feature>
<evidence type="ECO:0000313" key="3">
    <source>
        <dbReference type="EMBL" id="AGF72690.1"/>
    </source>
</evidence>
<gene>
    <name evidence="3" type="ORF">A605_08440</name>
</gene>
<sequence length="231" mass="25809">MSENNPSRDDIRQAADSSRDLAQEEKRAARTMSLGGHRWTLLAALVLYIAYLLLPHAGSVLGIQVLLQLPAAEEAGIKLTEYIYSILIFLGIGLLTTLTLITRRTVFGLLAWMFSTVGLFYTVFALWLRQTRPAGEEDAATGIGMWLSIVAVVLAVAAYSMVALRRDPEQKRIAQERAQNENLDEVGFAQRAAMVTRQNTSYEDNPLFIDDRRRRAAERHRPADTGDQDTD</sequence>
<dbReference type="EMBL" id="CP003697">
    <property type="protein sequence ID" value="AGF72690.1"/>
    <property type="molecule type" value="Genomic_DNA"/>
</dbReference>
<dbReference type="HOGENOM" id="CLU_094889_0_1_11"/>